<dbReference type="Gene3D" id="3.90.120.10">
    <property type="entry name" value="DNA Methylase, subunit A, domain 2"/>
    <property type="match status" value="1"/>
</dbReference>
<dbReference type="AlphaFoldDB" id="A0A066Y0R4"/>
<dbReference type="PROSITE" id="PS00094">
    <property type="entry name" value="C5_MTASE_1"/>
    <property type="match status" value="1"/>
</dbReference>
<dbReference type="PANTHER" id="PTHR10629">
    <property type="entry name" value="CYTOSINE-SPECIFIC METHYLTRANSFERASE"/>
    <property type="match status" value="1"/>
</dbReference>
<dbReference type="SUPFAM" id="SSF53335">
    <property type="entry name" value="S-adenosyl-L-methionine-dependent methyltransferases"/>
    <property type="match status" value="1"/>
</dbReference>
<keyword evidence="3 8" id="KW-0489">Methyltransferase</keyword>
<dbReference type="Gene3D" id="3.40.50.150">
    <property type="entry name" value="Vaccinia Virus protein VP39"/>
    <property type="match status" value="1"/>
</dbReference>
<dbReference type="PRINTS" id="PR00105">
    <property type="entry name" value="C5METTRFRASE"/>
</dbReference>
<dbReference type="OrthoDB" id="5376140at2759"/>
<name>A0A066Y0R4_COLSU</name>
<evidence type="ECO:0000256" key="1">
    <source>
        <dbReference type="ARBA" id="ARBA00004123"/>
    </source>
</evidence>
<dbReference type="Gene3D" id="2.30.30.490">
    <property type="match status" value="1"/>
</dbReference>
<dbReference type="Pfam" id="PF25423">
    <property type="entry name" value="DUF7893"/>
    <property type="match status" value="1"/>
</dbReference>
<dbReference type="InterPro" id="IPR001525">
    <property type="entry name" value="C5_MeTfrase"/>
</dbReference>
<dbReference type="GO" id="GO:0003886">
    <property type="term" value="F:DNA (cytosine-5-)-methyltransferase activity"/>
    <property type="evidence" value="ECO:0007669"/>
    <property type="project" value="UniProtKB-EC"/>
</dbReference>
<organism evidence="11 12">
    <name type="scientific">Colletotrichum sublineola</name>
    <name type="common">Sorghum anthracnose fungus</name>
    <dbReference type="NCBI Taxonomy" id="1173701"/>
    <lineage>
        <taxon>Eukaryota</taxon>
        <taxon>Fungi</taxon>
        <taxon>Dikarya</taxon>
        <taxon>Ascomycota</taxon>
        <taxon>Pezizomycotina</taxon>
        <taxon>Sordariomycetes</taxon>
        <taxon>Hypocreomycetidae</taxon>
        <taxon>Glomerellales</taxon>
        <taxon>Glomerellaceae</taxon>
        <taxon>Colletotrichum</taxon>
        <taxon>Colletotrichum graminicola species complex</taxon>
    </lineage>
</organism>
<accession>A0A066Y0R4</accession>
<dbReference type="EC" id="2.1.1.37" evidence="2"/>
<evidence type="ECO:0000313" key="11">
    <source>
        <dbReference type="EMBL" id="KDN71636.1"/>
    </source>
</evidence>
<dbReference type="InterPro" id="IPR050390">
    <property type="entry name" value="C5-Methyltransferase"/>
</dbReference>
<keyword evidence="5 8" id="KW-0949">S-adenosyl-L-methionine</keyword>
<dbReference type="OMA" id="TFDVIWY"/>
<evidence type="ECO:0000256" key="5">
    <source>
        <dbReference type="ARBA" id="ARBA00022691"/>
    </source>
</evidence>
<evidence type="ECO:0000256" key="7">
    <source>
        <dbReference type="ARBA" id="ARBA00023242"/>
    </source>
</evidence>
<reference evidence="12" key="1">
    <citation type="journal article" date="2014" name="Genome Announc.">
        <title>Draft genome sequence of Colletotrichum sublineola, a destructive pathogen of cultivated sorghum.</title>
        <authorList>
            <person name="Baroncelli R."/>
            <person name="Sanz-Martin J.M."/>
            <person name="Rech G.E."/>
            <person name="Sukno S.A."/>
            <person name="Thon M.R."/>
        </authorList>
    </citation>
    <scope>NUCLEOTIDE SEQUENCE [LARGE SCALE GENOMIC DNA]</scope>
    <source>
        <strain evidence="12">TX430BB</strain>
    </source>
</reference>
<keyword evidence="7" id="KW-0539">Nucleus</keyword>
<dbReference type="Pfam" id="PF00145">
    <property type="entry name" value="DNA_methylase"/>
    <property type="match status" value="1"/>
</dbReference>
<dbReference type="STRING" id="1173701.A0A066Y0R4"/>
<keyword evidence="12" id="KW-1185">Reference proteome</keyword>
<feature type="domain" description="BAH" evidence="10">
    <location>
        <begin position="454"/>
        <end position="585"/>
    </location>
</feature>
<feature type="active site" evidence="8">
    <location>
        <position position="818"/>
    </location>
</feature>
<dbReference type="InterPro" id="IPR001025">
    <property type="entry name" value="BAH_dom"/>
</dbReference>
<evidence type="ECO:0000256" key="4">
    <source>
        <dbReference type="ARBA" id="ARBA00022679"/>
    </source>
</evidence>
<comment type="caution">
    <text evidence="11">The sequence shown here is derived from an EMBL/GenBank/DDBJ whole genome shotgun (WGS) entry which is preliminary data.</text>
</comment>
<evidence type="ECO:0000256" key="2">
    <source>
        <dbReference type="ARBA" id="ARBA00011975"/>
    </source>
</evidence>
<keyword evidence="6" id="KW-0238">DNA-binding</keyword>
<dbReference type="GO" id="GO:0044027">
    <property type="term" value="P:negative regulation of gene expression via chromosomal CpG island methylation"/>
    <property type="evidence" value="ECO:0007669"/>
    <property type="project" value="TreeGrafter"/>
</dbReference>
<dbReference type="EMBL" id="JMSE01000145">
    <property type="protein sequence ID" value="KDN71636.1"/>
    <property type="molecule type" value="Genomic_DNA"/>
</dbReference>
<dbReference type="GO" id="GO:0003682">
    <property type="term" value="F:chromatin binding"/>
    <property type="evidence" value="ECO:0007669"/>
    <property type="project" value="InterPro"/>
</dbReference>
<protein>
    <recommendedName>
        <fullName evidence="2">DNA (cytosine-5-)-methyltransferase</fullName>
        <ecNumber evidence="2">2.1.1.37</ecNumber>
    </recommendedName>
</protein>
<evidence type="ECO:0000313" key="12">
    <source>
        <dbReference type="Proteomes" id="UP000027238"/>
    </source>
</evidence>
<dbReference type="PANTHER" id="PTHR10629:SF54">
    <property type="entry name" value="DNA METHYLTRANSFERASE DIM-2"/>
    <property type="match status" value="1"/>
</dbReference>
<feature type="region of interest" description="Disordered" evidence="9">
    <location>
        <begin position="1210"/>
        <end position="1235"/>
    </location>
</feature>
<dbReference type="InterPro" id="IPR043151">
    <property type="entry name" value="BAH_sf"/>
</dbReference>
<feature type="domain" description="BAH" evidence="10">
    <location>
        <begin position="601"/>
        <end position="716"/>
    </location>
</feature>
<comment type="subcellular location">
    <subcellularLocation>
        <location evidence="1">Nucleus</location>
    </subcellularLocation>
</comment>
<evidence type="ECO:0000256" key="9">
    <source>
        <dbReference type="SAM" id="MobiDB-lite"/>
    </source>
</evidence>
<dbReference type="PROSITE" id="PS51679">
    <property type="entry name" value="SAM_MT_C5"/>
    <property type="match status" value="1"/>
</dbReference>
<dbReference type="InterPro" id="IPR057215">
    <property type="entry name" value="DUF7893"/>
</dbReference>
<keyword evidence="4 8" id="KW-0808">Transferase</keyword>
<feature type="region of interest" description="Disordered" evidence="9">
    <location>
        <begin position="363"/>
        <end position="389"/>
    </location>
</feature>
<sequence>MDNNLDDCLPLDKSADSLPHYEDRVTHQALEAPTALPIVTSDLCEAPQPQDDASPKAPLHTQPVWDGEGVYVGDILPAVPFTLVNKISVDIPPSTLVRPQSLYRGEGSYSEPTREWTAVQSLLEEHRRLHDGDDGDYIEFDLDQFAVYIDAPLPGDKGYGKGRYPDEMRSLQRLGQFRCNPMYVDGILSVGDKKFSIRGVPFEELPIGNYGPSEPTVGSEIWIRSRLNVAIARSRDIDICYRLKRPATEYQRFHTGFLWVADLAKHVVDYLSAALDEKRQVVFRDFRSAFDAWLMQQHGNSEVFCRWRRQYPRSDFCSAIAANTEFIYKEASGVLGPSKVKSIYLWKEILNFTAYGGKTKTPAAPALTTPSASPSSPSTPSKQEASDIPKTVVTPYVDQLFNHLPCGMMIEALNPSPETERLRQDITIALRLESAPDIHTGTSAKDTNERSPKTSINVGDVISITRDQDEYSEWAREVAIGFDDVDWWFALVQKVHKCEDGKHSFDVIWMYRPVDTICGITRYPWSNELFISDHCNCDQLDDEKIDEEEVLAVHKVDWGGSSATGAEFFCRQTYLEEQRQFITFQKGHLCCMHNQAEEHKSPYEAGDTLLVCLKSSDSVVEPCELMELRNSKLALFRLLRRRQTINGTKEKIPPNELVYTNEFLEIEVKNVHSRCIIRVFQPGMPIPTPYDRKGVGNAFFIRYRWQSGQLLPLENGFTLRQGFDPAKPFRKLRGVDLFCGGGNFGRGLEEGGAIEMNWANDINMEAIHTYMANTNTENTVYPFAGSIDDMQRLALQGKFSTKVPPIGSVDFVSGGSPCPGFSRLTNDKDAPKQRKNQSLVAAFASFIDIYRPKFGLLENVMEIVQSKNKRNEDVFSQLICAIVGLGYQTHFFIMDSWTYGSPQSRRRVFLCFAAPGFKLPKIPAESHSHYNDKPRKGLGWLPNKKLMVELPKMPTPFKFVSIAEATTDLPDIMDGKADCCVSFPDHRMGYGITWAARAQLSVIPMHPYGENFMKTWQNGKGMMTAAERGLFPIKGKRVLPGSRAWGRVHPHSVLQTVTTTPSPTDARIGRLMHWSQNRALSVMEVRRAQGFLDHEVILGTPPQQWKVVGNSVVREVSLALGLSFREAWLGSLIDGEELQPTVGLTQQLAAAQAQAETAYGDFDSEPEDIAETDTLSTDSHTEVPVLASPRPQKRKLGSSFVIELAVSKMKKSRGQMAPERSERWEDDESAEVTLASASSLSISSYEVIELD</sequence>
<gene>
    <name evidence="11" type="ORF">CSUB01_01630</name>
</gene>
<dbReference type="GO" id="GO:0005634">
    <property type="term" value="C:nucleus"/>
    <property type="evidence" value="ECO:0007669"/>
    <property type="project" value="UniProtKB-SubCell"/>
</dbReference>
<dbReference type="GO" id="GO:0003677">
    <property type="term" value="F:DNA binding"/>
    <property type="evidence" value="ECO:0007669"/>
    <property type="project" value="UniProtKB-KW"/>
</dbReference>
<dbReference type="HOGENOM" id="CLU_003836_2_0_1"/>
<proteinExistence type="inferred from homology"/>
<evidence type="ECO:0000256" key="3">
    <source>
        <dbReference type="ARBA" id="ARBA00022603"/>
    </source>
</evidence>
<dbReference type="GO" id="GO:0032259">
    <property type="term" value="P:methylation"/>
    <property type="evidence" value="ECO:0007669"/>
    <property type="project" value="UniProtKB-KW"/>
</dbReference>
<dbReference type="InterPro" id="IPR018117">
    <property type="entry name" value="C5_DNA_meth_AS"/>
</dbReference>
<dbReference type="eggNOG" id="ENOG502R6QN">
    <property type="taxonomic scope" value="Eukaryota"/>
</dbReference>
<evidence type="ECO:0000256" key="6">
    <source>
        <dbReference type="ARBA" id="ARBA00023125"/>
    </source>
</evidence>
<evidence type="ECO:0000256" key="8">
    <source>
        <dbReference type="PROSITE-ProRule" id="PRU01016"/>
    </source>
</evidence>
<feature type="compositionally biased region" description="Low complexity" evidence="9">
    <location>
        <begin position="363"/>
        <end position="381"/>
    </location>
</feature>
<comment type="similarity">
    <text evidence="8">Belongs to the class I-like SAM-binding methyltransferase superfamily. C5-methyltransferase family.</text>
</comment>
<evidence type="ECO:0000259" key="10">
    <source>
        <dbReference type="PROSITE" id="PS51038"/>
    </source>
</evidence>
<dbReference type="InterPro" id="IPR029063">
    <property type="entry name" value="SAM-dependent_MTases_sf"/>
</dbReference>
<dbReference type="PROSITE" id="PS51038">
    <property type="entry name" value="BAH"/>
    <property type="match status" value="2"/>
</dbReference>
<dbReference type="Proteomes" id="UP000027238">
    <property type="component" value="Unassembled WGS sequence"/>
</dbReference>